<feature type="compositionally biased region" description="Low complexity" evidence="5">
    <location>
        <begin position="171"/>
        <end position="184"/>
    </location>
</feature>
<feature type="transmembrane region" description="Helical" evidence="6">
    <location>
        <begin position="278"/>
        <end position="296"/>
    </location>
</feature>
<dbReference type="GO" id="GO:0007034">
    <property type="term" value="P:vacuolar transport"/>
    <property type="evidence" value="ECO:0007669"/>
    <property type="project" value="InterPro"/>
</dbReference>
<feature type="compositionally biased region" description="Low complexity" evidence="5">
    <location>
        <begin position="78"/>
        <end position="113"/>
    </location>
</feature>
<dbReference type="GO" id="GO:0030001">
    <property type="term" value="P:metal ion transport"/>
    <property type="evidence" value="ECO:0007669"/>
    <property type="project" value="InterPro"/>
</dbReference>
<keyword evidence="7" id="KW-1185">Reference proteome</keyword>
<feature type="transmembrane region" description="Helical" evidence="6">
    <location>
        <begin position="217"/>
        <end position="241"/>
    </location>
</feature>
<dbReference type="GO" id="GO:0005783">
    <property type="term" value="C:endoplasmic reticulum"/>
    <property type="evidence" value="ECO:0007669"/>
    <property type="project" value="TreeGrafter"/>
</dbReference>
<dbReference type="Proteomes" id="UP001652620">
    <property type="component" value="Chromosome 5"/>
</dbReference>
<keyword evidence="2 6" id="KW-0812">Transmembrane</keyword>
<feature type="region of interest" description="Disordered" evidence="5">
    <location>
        <begin position="35"/>
        <end position="135"/>
    </location>
</feature>
<dbReference type="PANTHER" id="PTHR13396:SF5">
    <property type="entry name" value="NEDD4 FAMILY INTERACTING PROTEIN"/>
    <property type="match status" value="1"/>
</dbReference>
<dbReference type="InterPro" id="IPR019325">
    <property type="entry name" value="NEDD4/Bsd2"/>
</dbReference>
<dbReference type="PANTHER" id="PTHR13396">
    <property type="entry name" value="NEDD4 FAMILY INTERACTING PROTEIN 1/2"/>
    <property type="match status" value="1"/>
</dbReference>
<protein>
    <submittedName>
        <fullName evidence="8">NEDD4 family-interacting protein 1 isoform X1</fullName>
    </submittedName>
</protein>
<keyword evidence="3 6" id="KW-1133">Transmembrane helix</keyword>
<dbReference type="GO" id="GO:0050699">
    <property type="term" value="F:WW domain binding"/>
    <property type="evidence" value="ECO:0007669"/>
    <property type="project" value="TreeGrafter"/>
</dbReference>
<evidence type="ECO:0000313" key="8">
    <source>
        <dbReference type="RefSeq" id="XP_029407301.2"/>
    </source>
</evidence>
<evidence type="ECO:0000256" key="3">
    <source>
        <dbReference type="ARBA" id="ARBA00022989"/>
    </source>
</evidence>
<organism evidence="7 8">
    <name type="scientific">Bactrocera dorsalis</name>
    <name type="common">Oriental fruit fly</name>
    <name type="synonym">Dacus dorsalis</name>
    <dbReference type="NCBI Taxonomy" id="27457"/>
    <lineage>
        <taxon>Eukaryota</taxon>
        <taxon>Metazoa</taxon>
        <taxon>Ecdysozoa</taxon>
        <taxon>Arthropoda</taxon>
        <taxon>Hexapoda</taxon>
        <taxon>Insecta</taxon>
        <taxon>Pterygota</taxon>
        <taxon>Neoptera</taxon>
        <taxon>Endopterygota</taxon>
        <taxon>Diptera</taxon>
        <taxon>Brachycera</taxon>
        <taxon>Muscomorpha</taxon>
        <taxon>Tephritoidea</taxon>
        <taxon>Tephritidae</taxon>
        <taxon>Bactrocera</taxon>
        <taxon>Bactrocera</taxon>
    </lineage>
</organism>
<evidence type="ECO:0000256" key="5">
    <source>
        <dbReference type="SAM" id="MobiDB-lite"/>
    </source>
</evidence>
<dbReference type="GO" id="GO:0016020">
    <property type="term" value="C:membrane"/>
    <property type="evidence" value="ECO:0007669"/>
    <property type="project" value="UniProtKB-SubCell"/>
</dbReference>
<dbReference type="Pfam" id="PF10176">
    <property type="entry name" value="NEDD4_Bsd2"/>
    <property type="match status" value="2"/>
</dbReference>
<feature type="region of interest" description="Disordered" evidence="5">
    <location>
        <begin position="156"/>
        <end position="184"/>
    </location>
</feature>
<feature type="transmembrane region" description="Helical" evidence="6">
    <location>
        <begin position="248"/>
        <end position="266"/>
    </location>
</feature>
<dbReference type="OrthoDB" id="10003116at2759"/>
<evidence type="ECO:0000313" key="7">
    <source>
        <dbReference type="Proteomes" id="UP001652620"/>
    </source>
</evidence>
<evidence type="ECO:0000256" key="4">
    <source>
        <dbReference type="ARBA" id="ARBA00023136"/>
    </source>
</evidence>
<name>A0A8N4QD21_BACDO</name>
<feature type="compositionally biased region" description="Pro residues" evidence="5">
    <location>
        <begin position="114"/>
        <end position="123"/>
    </location>
</feature>
<dbReference type="GO" id="GO:0006511">
    <property type="term" value="P:ubiquitin-dependent protein catabolic process"/>
    <property type="evidence" value="ECO:0007669"/>
    <property type="project" value="TreeGrafter"/>
</dbReference>
<dbReference type="CDD" id="cd22212">
    <property type="entry name" value="NDFIP-like"/>
    <property type="match status" value="1"/>
</dbReference>
<dbReference type="GeneID" id="105229088"/>
<evidence type="ECO:0000256" key="2">
    <source>
        <dbReference type="ARBA" id="ARBA00022692"/>
    </source>
</evidence>
<proteinExistence type="predicted"/>
<dbReference type="GO" id="GO:0048471">
    <property type="term" value="C:perinuclear region of cytoplasm"/>
    <property type="evidence" value="ECO:0007669"/>
    <property type="project" value="TreeGrafter"/>
</dbReference>
<sequence length="320" mass="35275">MTAMGTTRRIAGVLIVRQKFQLHYANVHLTYATEMGNMPDNQQTPAAASQGEELGPPKADFSAPPPYELVNNNVCGMPQQQQQQNATIQLQQQQQLPPPYLQVSLPPLDSSLAQPPPPPPPPGGVLMSGDMPKMQSDVKLPSYEEVQRQKSANGELPFMNSHVLPPHLHDSNTPTNGGGNNNNSNGTAPALTFIAIDASDAENLTSNNDNSVLGTDAMFILAFMVAFLFNWIGFLMLTCFCQTIAARYGALSGFGLSLAKWTLIVKNSTELASHENSWLWWLTMAFGFLICIRAFLQYISIKRTWRLLSTSAQERLLFFY</sequence>
<reference evidence="8" key="1">
    <citation type="submission" date="2025-08" db="UniProtKB">
        <authorList>
            <consortium name="RefSeq"/>
        </authorList>
    </citation>
    <scope>IDENTIFICATION</scope>
    <source>
        <tissue evidence="8">Adult</tissue>
    </source>
</reference>
<gene>
    <name evidence="8" type="primary">LOC105229088</name>
</gene>
<keyword evidence="4 6" id="KW-0472">Membrane</keyword>
<accession>A0A8N4QD21</accession>
<comment type="subcellular location">
    <subcellularLocation>
        <location evidence="1">Membrane</location>
        <topology evidence="1">Multi-pass membrane protein</topology>
    </subcellularLocation>
</comment>
<dbReference type="GO" id="GO:0005794">
    <property type="term" value="C:Golgi apparatus"/>
    <property type="evidence" value="ECO:0007669"/>
    <property type="project" value="TreeGrafter"/>
</dbReference>
<dbReference type="AlphaFoldDB" id="A0A8N4QD21"/>
<dbReference type="GO" id="GO:0031398">
    <property type="term" value="P:positive regulation of protein ubiquitination"/>
    <property type="evidence" value="ECO:0007669"/>
    <property type="project" value="TreeGrafter"/>
</dbReference>
<evidence type="ECO:0000256" key="1">
    <source>
        <dbReference type="ARBA" id="ARBA00004141"/>
    </source>
</evidence>
<dbReference type="RefSeq" id="XP_029407301.2">
    <property type="nucleotide sequence ID" value="XM_029551441.2"/>
</dbReference>
<evidence type="ECO:0000256" key="6">
    <source>
        <dbReference type="SAM" id="Phobius"/>
    </source>
</evidence>